<evidence type="ECO:0000313" key="16">
    <source>
        <dbReference type="EMBL" id="MUI34662.1"/>
    </source>
</evidence>
<dbReference type="SUPFAM" id="SSF81342">
    <property type="entry name" value="Transmembrane di-heme cytochromes"/>
    <property type="match status" value="1"/>
</dbReference>
<dbReference type="Proteomes" id="UP000284767">
    <property type="component" value="Unassembled WGS sequence"/>
</dbReference>
<dbReference type="Proteomes" id="UP000253594">
    <property type="component" value="Unassembled WGS sequence"/>
</dbReference>
<feature type="domain" description="Cytochrome b561 bacterial/Ni-hydrogenase" evidence="14">
    <location>
        <begin position="5"/>
        <end position="172"/>
    </location>
</feature>
<dbReference type="EMBL" id="NSNE01000014">
    <property type="protein sequence ID" value="RPM11123.1"/>
    <property type="molecule type" value="Genomic_DNA"/>
</dbReference>
<keyword evidence="8" id="KW-0249">Electron transport</keyword>
<evidence type="ECO:0000256" key="11">
    <source>
        <dbReference type="ARBA" id="ARBA00023136"/>
    </source>
</evidence>
<dbReference type="EMBL" id="WOAD01000003">
    <property type="protein sequence ID" value="MUI34662.1"/>
    <property type="molecule type" value="Genomic_DNA"/>
</dbReference>
<keyword evidence="11 13" id="KW-0472">Membrane</keyword>
<protein>
    <submittedName>
        <fullName evidence="21">Cytochrome b</fullName>
    </submittedName>
</protein>
<dbReference type="PANTHER" id="PTHR30529:SF7">
    <property type="entry name" value="CYTOCHROME B561 BACTERIAL_NI-HYDROGENASE DOMAIN-CONTAINING PROTEIN"/>
    <property type="match status" value="1"/>
</dbReference>
<dbReference type="InterPro" id="IPR016174">
    <property type="entry name" value="Di-haem_cyt_TM"/>
</dbReference>
<reference evidence="19 25" key="6">
    <citation type="submission" date="2018-07" db="EMBL/GenBank/DDBJ databases">
        <title>Mechanisms of high-level aminoglycoside resistance among Gram-negative pathogens in Brazil.</title>
        <authorList>
            <person name="Ballaben A.S."/>
            <person name="Darini A.L.C."/>
            <person name="Doi Y."/>
        </authorList>
    </citation>
    <scope>NUCLEOTIDE SEQUENCE [LARGE SCALE GENOMIC DNA]</scope>
    <source>
        <strain evidence="19 25">B2-305</strain>
    </source>
</reference>
<comment type="cofactor">
    <cofactor evidence="1">
        <name>heme b</name>
        <dbReference type="ChEBI" id="CHEBI:60344"/>
    </cofactor>
</comment>
<dbReference type="Proteomes" id="UP000045039">
    <property type="component" value="Unassembled WGS sequence"/>
</dbReference>
<evidence type="ECO:0000313" key="19">
    <source>
        <dbReference type="EMBL" id="RCI72998.1"/>
    </source>
</evidence>
<reference evidence="15" key="1">
    <citation type="submission" date="2015-06" db="EMBL/GenBank/DDBJ databases">
        <authorList>
            <person name="Radhakrishnan R."/>
            <person name="Underwood A."/>
            <person name="Al-Shahib A."/>
        </authorList>
    </citation>
    <scope>NUCLEOTIDE SEQUENCE</scope>
    <source>
        <strain evidence="15">P19_London_7_VIM_2_05_10</strain>
    </source>
</reference>
<proteinExistence type="inferred from homology"/>
<reference evidence="21 27" key="8">
    <citation type="submission" date="2019-01" db="EMBL/GenBank/DDBJ databases">
        <title>The Pseudomonas aeruginosa pan-genome provides new insights on its population structure, horizontal gene transfer and pathogenicity.</title>
        <authorList>
            <person name="Freschi L."/>
            <person name="Vincent A.T."/>
            <person name="Jeukens J."/>
            <person name="Emond-Rheault J.-G."/>
            <person name="Kukavica-Ibrulj I."/>
            <person name="Dupont M.-J."/>
            <person name="Charette S.J."/>
            <person name="Boyle B."/>
            <person name="Levesque R.C."/>
        </authorList>
    </citation>
    <scope>NUCLEOTIDE SEQUENCE [LARGE SCALE GENOMIC DNA]</scope>
    <source>
        <strain evidence="21 27">PA-W36</strain>
    </source>
</reference>
<dbReference type="GO" id="GO:0009055">
    <property type="term" value="F:electron transfer activity"/>
    <property type="evidence" value="ECO:0007669"/>
    <property type="project" value="InterPro"/>
</dbReference>
<dbReference type="GO" id="GO:0022904">
    <property type="term" value="P:respiratory electron transport chain"/>
    <property type="evidence" value="ECO:0007669"/>
    <property type="project" value="InterPro"/>
</dbReference>
<dbReference type="EMBL" id="WXZT01000001">
    <property type="protein sequence ID" value="MZZ11068.1"/>
    <property type="molecule type" value="Genomic_DNA"/>
</dbReference>
<dbReference type="EMBL" id="RBSQ01000630">
    <property type="protein sequence ID" value="RMS54800.1"/>
    <property type="molecule type" value="Genomic_DNA"/>
</dbReference>
<evidence type="ECO:0000313" key="25">
    <source>
        <dbReference type="Proteomes" id="UP000253594"/>
    </source>
</evidence>
<evidence type="ECO:0000256" key="4">
    <source>
        <dbReference type="ARBA" id="ARBA00022475"/>
    </source>
</evidence>
<dbReference type="eggNOG" id="COG3038">
    <property type="taxonomic scope" value="Bacteria"/>
</dbReference>
<dbReference type="EMBL" id="NFFZ01000010">
    <property type="protein sequence ID" value="OTI59726.1"/>
    <property type="molecule type" value="Genomic_DNA"/>
</dbReference>
<reference evidence="22" key="11">
    <citation type="submission" date="2023-06" db="EMBL/GenBank/DDBJ databases">
        <authorList>
            <consortium name="Clinical and Environmental Microbiology Branch: Whole genome sequencing antimicrobial resistance pathogens in the healthcare setting"/>
        </authorList>
    </citation>
    <scope>NUCLEOTIDE SEQUENCE</scope>
    <source>
        <strain evidence="22">2021CK-01020</strain>
    </source>
</reference>
<comment type="similarity">
    <text evidence="12">Belongs to the cytochrome b561 family.</text>
</comment>
<reference evidence="24" key="4">
    <citation type="submission" date="2017-05" db="EMBL/GenBank/DDBJ databases">
        <authorList>
            <person name="Giani T."/>
            <person name="Arena F."/>
            <person name="Pollini S."/>
            <person name="Di Pilato V."/>
            <person name="D'Andrea M.M."/>
            <person name="Henrici De Angelis L."/>
            <person name="Bassetti M."/>
            <person name="Rossolini G.M."/>
        </authorList>
    </citation>
    <scope>NUCLEOTIDE SEQUENCE [LARGE SCALE GENOMIC DNA]</scope>
    <source>
        <strain evidence="24">S567_C10_BS</strain>
    </source>
</reference>
<feature type="transmembrane region" description="Helical" evidence="13">
    <location>
        <begin position="139"/>
        <end position="158"/>
    </location>
</feature>
<sequence>MSIRRYSPSQIALHWLSAVAVLLIIALPYGADFFAGLLGGKGNVFTLHKSLGVAVLLLTLTRLALRRVQGVPDTLEGNPDWQRAAAKAGHFLLYAVLIVMPLSGMLAGKRPLDLFWLVQIGPFDLPEAFKAFAGGTHVTVQYLLFALILGHAAAAIWHHRVQKDDVLRAMLPQRGA</sequence>
<dbReference type="Proteomes" id="UP000194857">
    <property type="component" value="Unassembled WGS sequence"/>
</dbReference>
<evidence type="ECO:0000313" key="24">
    <source>
        <dbReference type="Proteomes" id="UP000194857"/>
    </source>
</evidence>
<reference evidence="20 26" key="7">
    <citation type="submission" date="2018-08" db="EMBL/GenBank/DDBJ databases">
        <title>Recombination of ecologically and evolutionarily significant loci maintains genetic cohesion in the Pseudomonas syringae species complex.</title>
        <authorList>
            <person name="Dillon M."/>
            <person name="Thakur S."/>
            <person name="Almeida R.N.D."/>
            <person name="Weir B.S."/>
            <person name="Guttman D.S."/>
        </authorList>
    </citation>
    <scope>NUCLEOTIDE SEQUENCE [LARGE SCALE GENOMIC DNA]</scope>
    <source>
        <strain evidence="20 26">ICMP 7846</strain>
    </source>
</reference>
<dbReference type="Gene3D" id="1.20.950.20">
    <property type="entry name" value="Transmembrane di-heme cytochromes, Chain C"/>
    <property type="match status" value="1"/>
</dbReference>
<dbReference type="GO" id="GO:0005886">
    <property type="term" value="C:plasma membrane"/>
    <property type="evidence" value="ECO:0007669"/>
    <property type="project" value="UniProtKB-SubCell"/>
</dbReference>
<dbReference type="AlphaFoldDB" id="A0A072ZQ06"/>
<dbReference type="InterPro" id="IPR011577">
    <property type="entry name" value="Cyt_b561_bac/Ni-Hgenase"/>
</dbReference>
<reference evidence="17" key="10">
    <citation type="submission" date="2020-01" db="EMBL/GenBank/DDBJ databases">
        <title>Bacteria Cultured from War Wounds Associated with the Conflict in Eastern Ukraine.</title>
        <authorList>
            <person name="Snesrud E."/>
            <person name="Galac M.R."/>
            <person name="Mc Gann P."/>
            <person name="Valentine K."/>
            <person name="Viacheslav K."/>
        </authorList>
    </citation>
    <scope>NUCLEOTIDE SEQUENCE</scope>
    <source>
        <strain evidence="17">VNMU148</strain>
    </source>
</reference>
<evidence type="ECO:0000313" key="28">
    <source>
        <dbReference type="Proteomes" id="UP000433532"/>
    </source>
</evidence>
<dbReference type="KEGG" id="paeb:NCGM1900_2705"/>
<reference evidence="21 27" key="5">
    <citation type="submission" date="2017-08" db="EMBL/GenBank/DDBJ databases">
        <authorList>
            <person name="Feschi L."/>
            <person name="Jeukens J."/>
            <person name="Emond-Rheault J.-G."/>
            <person name="Kukavica-Ibrulj I."/>
            <person name="Boyle B."/>
            <person name="Levesque R.C."/>
        </authorList>
    </citation>
    <scope>NUCLEOTIDE SEQUENCE [LARGE SCALE GENOMIC DNA]</scope>
    <source>
        <strain evidence="21 27">PA-W36</strain>
    </source>
</reference>
<dbReference type="Pfam" id="PF01292">
    <property type="entry name" value="Ni_hydr_CYTB"/>
    <property type="match status" value="1"/>
</dbReference>
<dbReference type="GO" id="GO:0046872">
    <property type="term" value="F:metal ion binding"/>
    <property type="evidence" value="ECO:0007669"/>
    <property type="project" value="UniProtKB-KW"/>
</dbReference>
<evidence type="ECO:0000313" key="27">
    <source>
        <dbReference type="Proteomes" id="UP000284767"/>
    </source>
</evidence>
<dbReference type="RefSeq" id="WP_003092155.1">
    <property type="nucleotide sequence ID" value="NZ_AP014622.1"/>
</dbReference>
<evidence type="ECO:0000256" key="1">
    <source>
        <dbReference type="ARBA" id="ARBA00001970"/>
    </source>
</evidence>
<feature type="transmembrane region" description="Helical" evidence="13">
    <location>
        <begin position="43"/>
        <end position="65"/>
    </location>
</feature>
<evidence type="ECO:0000313" key="20">
    <source>
        <dbReference type="EMBL" id="RMS54800.1"/>
    </source>
</evidence>
<evidence type="ECO:0000313" key="17">
    <source>
        <dbReference type="EMBL" id="MZZ11068.1"/>
    </source>
</evidence>
<dbReference type="EMBL" id="QORE01000751">
    <property type="protein sequence ID" value="RCI72998.1"/>
    <property type="molecule type" value="Genomic_DNA"/>
</dbReference>
<reference evidence="16 28" key="9">
    <citation type="submission" date="2019-11" db="EMBL/GenBank/DDBJ databases">
        <title>Genomes of ocular Pseudomonas aeruginosa isolates.</title>
        <authorList>
            <person name="Khan M."/>
            <person name="Rice S.A."/>
            <person name="Willcox M.D.P."/>
            <person name="Stapleton F."/>
        </authorList>
    </citation>
    <scope>NUCLEOTIDE SEQUENCE [LARGE SCALE GENOMIC DNA]</scope>
    <source>
        <strain evidence="16 28">PA221</strain>
    </source>
</reference>
<keyword evidence="9 13" id="KW-1133">Transmembrane helix</keyword>
<evidence type="ECO:0000313" key="26">
    <source>
        <dbReference type="Proteomes" id="UP000270834"/>
    </source>
</evidence>
<accession>A0A072ZQ06</accession>
<accession>A0A1S1C8G4</accession>
<keyword evidence="5" id="KW-0349">Heme</keyword>
<dbReference type="PANTHER" id="PTHR30529">
    <property type="entry name" value="CYTOCHROME B561"/>
    <property type="match status" value="1"/>
</dbReference>
<keyword evidence="3" id="KW-0813">Transport</keyword>
<dbReference type="Proteomes" id="UP000270834">
    <property type="component" value="Unassembled WGS sequence"/>
</dbReference>
<feature type="transmembrane region" description="Helical" evidence="13">
    <location>
        <begin position="12"/>
        <end position="31"/>
    </location>
</feature>
<dbReference type="GO" id="GO:0020037">
    <property type="term" value="F:heme binding"/>
    <property type="evidence" value="ECO:0007669"/>
    <property type="project" value="TreeGrafter"/>
</dbReference>
<keyword evidence="10" id="KW-0408">Iron</keyword>
<dbReference type="InterPro" id="IPR052168">
    <property type="entry name" value="Cytochrome_b561_oxidase"/>
</dbReference>
<reference evidence="22" key="12">
    <citation type="submission" date="2023-10" db="EMBL/GenBank/DDBJ databases">
        <title>Pathogen: clinical or host-associated sample.</title>
        <authorList>
            <person name="Hergert J."/>
            <person name="Casey R."/>
            <person name="Wagner J."/>
            <person name="Young E.L."/>
            <person name="Oakeson K.F."/>
        </authorList>
    </citation>
    <scope>NUCLEOTIDE SEQUENCE</scope>
    <source>
        <strain evidence="22">2021CK-01020</strain>
    </source>
</reference>
<evidence type="ECO:0000313" key="21">
    <source>
        <dbReference type="EMBL" id="RPM11123.1"/>
    </source>
</evidence>
<evidence type="ECO:0000256" key="13">
    <source>
        <dbReference type="SAM" id="Phobius"/>
    </source>
</evidence>
<evidence type="ECO:0000256" key="8">
    <source>
        <dbReference type="ARBA" id="ARBA00022982"/>
    </source>
</evidence>
<evidence type="ECO:0000313" key="15">
    <source>
        <dbReference type="EMBL" id="CRP25084.1"/>
    </source>
</evidence>
<evidence type="ECO:0000313" key="23">
    <source>
        <dbReference type="Proteomes" id="UP000045039"/>
    </source>
</evidence>
<keyword evidence="7" id="KW-0479">Metal-binding</keyword>
<keyword evidence="6 13" id="KW-0812">Transmembrane</keyword>
<comment type="subcellular location">
    <subcellularLocation>
        <location evidence="2">Cell membrane</location>
        <topology evidence="2">Multi-pass membrane protein</topology>
    </subcellularLocation>
</comment>
<evidence type="ECO:0000256" key="3">
    <source>
        <dbReference type="ARBA" id="ARBA00022448"/>
    </source>
</evidence>
<evidence type="ECO:0000256" key="9">
    <source>
        <dbReference type="ARBA" id="ARBA00022989"/>
    </source>
</evidence>
<gene>
    <name evidence="15" type="primary">yodB_3</name>
    <name evidence="20" type="ORF">ALP65_00313</name>
    <name evidence="18" type="ORF">CAZ10_19675</name>
    <name evidence="19" type="ORF">DT376_20700</name>
    <name evidence="16" type="ORF">GNQ48_06550</name>
    <name evidence="17" type="ORF">GUL26_02285</name>
    <name evidence="21" type="ORF">IPC1295_22720</name>
    <name evidence="22" type="ORF">L4V69_10500</name>
    <name evidence="15" type="ORF">PAERUG_P19_London_7_VIM_2_05_10_03901</name>
</gene>
<keyword evidence="4" id="KW-1003">Cell membrane</keyword>
<evidence type="ECO:0000313" key="22">
    <source>
        <dbReference type="EMBL" id="WOS79557.1"/>
    </source>
</evidence>
<dbReference type="EMBL" id="CP136986">
    <property type="protein sequence ID" value="WOS79557.1"/>
    <property type="molecule type" value="Genomic_DNA"/>
</dbReference>
<evidence type="ECO:0000256" key="7">
    <source>
        <dbReference type="ARBA" id="ARBA00022723"/>
    </source>
</evidence>
<evidence type="ECO:0000256" key="12">
    <source>
        <dbReference type="ARBA" id="ARBA00037975"/>
    </source>
</evidence>
<feature type="transmembrane region" description="Helical" evidence="13">
    <location>
        <begin position="91"/>
        <end position="108"/>
    </location>
</feature>
<dbReference type="EMBL" id="CVVU01000212">
    <property type="protein sequence ID" value="CRP25084.1"/>
    <property type="molecule type" value="Genomic_DNA"/>
</dbReference>
<dbReference type="Proteomes" id="UP000644192">
    <property type="component" value="Unassembled WGS sequence"/>
</dbReference>
<evidence type="ECO:0000256" key="5">
    <source>
        <dbReference type="ARBA" id="ARBA00022617"/>
    </source>
</evidence>
<evidence type="ECO:0000259" key="14">
    <source>
        <dbReference type="Pfam" id="PF01292"/>
    </source>
</evidence>
<evidence type="ECO:0000256" key="6">
    <source>
        <dbReference type="ARBA" id="ARBA00022692"/>
    </source>
</evidence>
<name>A0A072ZQ06_PSEAI</name>
<evidence type="ECO:0000256" key="2">
    <source>
        <dbReference type="ARBA" id="ARBA00004651"/>
    </source>
</evidence>
<reference evidence="18" key="3">
    <citation type="submission" date="2017-05" db="EMBL/GenBank/DDBJ databases">
        <authorList>
            <person name="Song R."/>
            <person name="Chenine A.L."/>
            <person name="Ruprecht R.M."/>
        </authorList>
    </citation>
    <scope>NUCLEOTIDE SEQUENCE [LARGE SCALE GENOMIC DNA]</scope>
    <source>
        <strain evidence="18">S567_C10_BS</strain>
    </source>
</reference>
<dbReference type="OMA" id="HKWAGVA"/>
<evidence type="ECO:0000256" key="10">
    <source>
        <dbReference type="ARBA" id="ARBA00023004"/>
    </source>
</evidence>
<dbReference type="Proteomes" id="UP001297540">
    <property type="component" value="Chromosome"/>
</dbReference>
<organism evidence="21 27">
    <name type="scientific">Pseudomonas aeruginosa</name>
    <dbReference type="NCBI Taxonomy" id="287"/>
    <lineage>
        <taxon>Bacteria</taxon>
        <taxon>Pseudomonadati</taxon>
        <taxon>Pseudomonadota</taxon>
        <taxon>Gammaproteobacteria</taxon>
        <taxon>Pseudomonadales</taxon>
        <taxon>Pseudomonadaceae</taxon>
        <taxon>Pseudomonas</taxon>
    </lineage>
</organism>
<evidence type="ECO:0000313" key="18">
    <source>
        <dbReference type="EMBL" id="OTI59726.1"/>
    </source>
</evidence>
<reference evidence="23" key="2">
    <citation type="submission" date="2015-06" db="EMBL/GenBank/DDBJ databases">
        <authorList>
            <person name="Radhakrishnan Rajesh"/>
            <person name="Underwood Anthony"/>
            <person name="Al-Shahib Ali"/>
        </authorList>
    </citation>
    <scope>NUCLEOTIDE SEQUENCE [LARGE SCALE GENOMIC DNA]</scope>
    <source>
        <strain evidence="23">P19_London_7_VIM_2_05_10</strain>
    </source>
</reference>
<dbReference type="Proteomes" id="UP000433532">
    <property type="component" value="Unassembled WGS sequence"/>
</dbReference>